<protein>
    <recommendedName>
        <fullName evidence="2">Kazal-like domain-containing protein</fullName>
    </recommendedName>
</protein>
<evidence type="ECO:0000256" key="1">
    <source>
        <dbReference type="SAM" id="SignalP"/>
    </source>
</evidence>
<dbReference type="InterPro" id="IPR002350">
    <property type="entry name" value="Kazal_dom"/>
</dbReference>
<dbReference type="Gene3D" id="3.30.60.30">
    <property type="match status" value="1"/>
</dbReference>
<feature type="signal peptide" evidence="1">
    <location>
        <begin position="1"/>
        <end position="17"/>
    </location>
</feature>
<name>A0A059JBX9_TRIIM</name>
<evidence type="ECO:0000313" key="4">
    <source>
        <dbReference type="Proteomes" id="UP000024533"/>
    </source>
</evidence>
<dbReference type="EMBL" id="AOKY01000204">
    <property type="protein sequence ID" value="KDB25396.1"/>
    <property type="molecule type" value="Genomic_DNA"/>
</dbReference>
<dbReference type="OrthoDB" id="126772at2759"/>
<proteinExistence type="predicted"/>
<feature type="domain" description="Kazal-like" evidence="2">
    <location>
        <begin position="23"/>
        <end position="78"/>
    </location>
</feature>
<dbReference type="Pfam" id="PF07648">
    <property type="entry name" value="Kazal_2"/>
    <property type="match status" value="1"/>
</dbReference>
<sequence>MKVQYLLTFMAVGLSMAHHGRHIKRDSGCSTICTAEFKPVCGQGSDGTPKTFSNLCQLKAANCGESSSSFVLLREGEC</sequence>
<dbReference type="AlphaFoldDB" id="A0A059JBX9"/>
<dbReference type="PROSITE" id="PS51465">
    <property type="entry name" value="KAZAL_2"/>
    <property type="match status" value="1"/>
</dbReference>
<feature type="chain" id="PRO_5001579414" description="Kazal-like domain-containing protein" evidence="1">
    <location>
        <begin position="18"/>
        <end position="78"/>
    </location>
</feature>
<evidence type="ECO:0000259" key="2">
    <source>
        <dbReference type="PROSITE" id="PS51465"/>
    </source>
</evidence>
<organism evidence="3 4">
    <name type="scientific">Trichophyton interdigitale (strain MR816)</name>
    <dbReference type="NCBI Taxonomy" id="1215338"/>
    <lineage>
        <taxon>Eukaryota</taxon>
        <taxon>Fungi</taxon>
        <taxon>Dikarya</taxon>
        <taxon>Ascomycota</taxon>
        <taxon>Pezizomycotina</taxon>
        <taxon>Eurotiomycetes</taxon>
        <taxon>Eurotiomycetidae</taxon>
        <taxon>Onygenales</taxon>
        <taxon>Arthrodermataceae</taxon>
        <taxon>Trichophyton</taxon>
    </lineage>
</organism>
<dbReference type="SUPFAM" id="SSF100895">
    <property type="entry name" value="Kazal-type serine protease inhibitors"/>
    <property type="match status" value="1"/>
</dbReference>
<comment type="caution">
    <text evidence="3">The sequence shown here is derived from an EMBL/GenBank/DDBJ whole genome shotgun (WGS) entry which is preliminary data.</text>
</comment>
<evidence type="ECO:0000313" key="3">
    <source>
        <dbReference type="EMBL" id="KDB25396.1"/>
    </source>
</evidence>
<reference evidence="3 4" key="1">
    <citation type="submission" date="2014-02" db="EMBL/GenBank/DDBJ databases">
        <title>The Genome Sequence of Trichophyton interdigitale MR816.</title>
        <authorList>
            <consortium name="The Broad Institute Genomics Platform"/>
            <person name="Cuomo C.A."/>
            <person name="White T.C."/>
            <person name="Graser Y."/>
            <person name="Martinez-Rossi N."/>
            <person name="Heitman J."/>
            <person name="Young S.K."/>
            <person name="Zeng Q."/>
            <person name="Gargeya S."/>
            <person name="Abouelleil A."/>
            <person name="Alvarado L."/>
            <person name="Chapman S.B."/>
            <person name="Gainer-Dewar J."/>
            <person name="Goldberg J."/>
            <person name="Griggs A."/>
            <person name="Gujja S."/>
            <person name="Hansen M."/>
            <person name="Howarth C."/>
            <person name="Imamovic A."/>
            <person name="Larimer J."/>
            <person name="Martinez D."/>
            <person name="Murphy C."/>
            <person name="Pearson M.D."/>
            <person name="Persinoti G."/>
            <person name="Poon T."/>
            <person name="Priest M."/>
            <person name="Roberts A.D."/>
            <person name="Saif S."/>
            <person name="Shea T.D."/>
            <person name="Sykes S.N."/>
            <person name="Wortman J."/>
            <person name="Nusbaum C."/>
            <person name="Birren B."/>
        </authorList>
    </citation>
    <scope>NUCLEOTIDE SEQUENCE [LARGE SCALE GENOMIC DNA]</scope>
    <source>
        <strain evidence="3 4">MR816</strain>
    </source>
</reference>
<dbReference type="InterPro" id="IPR036058">
    <property type="entry name" value="Kazal_dom_sf"/>
</dbReference>
<dbReference type="SMART" id="SM00280">
    <property type="entry name" value="KAZAL"/>
    <property type="match status" value="1"/>
</dbReference>
<dbReference type="CDD" id="cd00104">
    <property type="entry name" value="KAZAL_FS"/>
    <property type="match status" value="1"/>
</dbReference>
<dbReference type="Proteomes" id="UP000024533">
    <property type="component" value="Unassembled WGS sequence"/>
</dbReference>
<dbReference type="HOGENOM" id="CLU_2623772_0_0_1"/>
<keyword evidence="4" id="KW-1185">Reference proteome</keyword>
<gene>
    <name evidence="3" type="ORF">H109_02758</name>
</gene>
<dbReference type="OMA" id="ICTADFK"/>
<keyword evidence="1" id="KW-0732">Signal</keyword>
<accession>A0A059JBX9</accession>